<dbReference type="GO" id="GO:0055085">
    <property type="term" value="P:transmembrane transport"/>
    <property type="evidence" value="ECO:0000318"/>
    <property type="project" value="GO_Central"/>
</dbReference>
<dbReference type="InterPro" id="IPR011701">
    <property type="entry name" value="MFS"/>
</dbReference>
<evidence type="ECO:0000313" key="9">
    <source>
        <dbReference type="Proteomes" id="UP000001300"/>
    </source>
</evidence>
<comment type="similarity">
    <text evidence="2">Belongs to the major facilitator superfamily.</text>
</comment>
<feature type="region of interest" description="Disordered" evidence="6">
    <location>
        <begin position="600"/>
        <end position="648"/>
    </location>
</feature>
<evidence type="ECO:0000313" key="8">
    <source>
        <dbReference type="EMBL" id="CAG78416.1"/>
    </source>
</evidence>
<feature type="transmembrane region" description="Helical" evidence="7">
    <location>
        <begin position="238"/>
        <end position="261"/>
    </location>
</feature>
<dbReference type="OMA" id="ATIWIGP"/>
<dbReference type="InParanoid" id="Q6C155"/>
<evidence type="ECO:0000256" key="1">
    <source>
        <dbReference type="ARBA" id="ARBA00004141"/>
    </source>
</evidence>
<dbReference type="InterPro" id="IPR036259">
    <property type="entry name" value="MFS_trans_sf"/>
</dbReference>
<reference evidence="8 9" key="1">
    <citation type="journal article" date="2004" name="Nature">
        <title>Genome evolution in yeasts.</title>
        <authorList>
            <consortium name="Genolevures"/>
            <person name="Dujon B."/>
            <person name="Sherman D."/>
            <person name="Fischer G."/>
            <person name="Durrens P."/>
            <person name="Casaregola S."/>
            <person name="Lafontaine I."/>
            <person name="de Montigny J."/>
            <person name="Marck C."/>
            <person name="Neuveglise C."/>
            <person name="Talla E."/>
            <person name="Goffard N."/>
            <person name="Frangeul L."/>
            <person name="Aigle M."/>
            <person name="Anthouard V."/>
            <person name="Babour A."/>
            <person name="Barbe V."/>
            <person name="Barnay S."/>
            <person name="Blanchin S."/>
            <person name="Beckerich J.M."/>
            <person name="Beyne E."/>
            <person name="Bleykasten C."/>
            <person name="Boisrame A."/>
            <person name="Boyer J."/>
            <person name="Cattolico L."/>
            <person name="Confanioleri F."/>
            <person name="de Daruvar A."/>
            <person name="Despons L."/>
            <person name="Fabre E."/>
            <person name="Fairhead C."/>
            <person name="Ferry-Dumazet H."/>
            <person name="Groppi A."/>
            <person name="Hantraye F."/>
            <person name="Hennequin C."/>
            <person name="Jauniaux N."/>
            <person name="Joyet P."/>
            <person name="Kachouri R."/>
            <person name="Kerrest A."/>
            <person name="Koszul R."/>
            <person name="Lemaire M."/>
            <person name="Lesur I."/>
            <person name="Ma L."/>
            <person name="Muller H."/>
            <person name="Nicaud J.M."/>
            <person name="Nikolski M."/>
            <person name="Oztas S."/>
            <person name="Ozier-Kalogeropoulos O."/>
            <person name="Pellenz S."/>
            <person name="Potier S."/>
            <person name="Richard G.F."/>
            <person name="Straub M.L."/>
            <person name="Suleau A."/>
            <person name="Swennene D."/>
            <person name="Tekaia F."/>
            <person name="Wesolowski-Louvel M."/>
            <person name="Westhof E."/>
            <person name="Wirth B."/>
            <person name="Zeniou-Meyer M."/>
            <person name="Zivanovic I."/>
            <person name="Bolotin-Fukuhara M."/>
            <person name="Thierry A."/>
            <person name="Bouchier C."/>
            <person name="Caudron B."/>
            <person name="Scarpelli C."/>
            <person name="Gaillardin C."/>
            <person name="Weissenbach J."/>
            <person name="Wincker P."/>
            <person name="Souciet J.L."/>
        </authorList>
    </citation>
    <scope>NUCLEOTIDE SEQUENCE [LARGE SCALE GENOMIC DNA]</scope>
    <source>
        <strain evidence="9">CLIB 122 / E 150</strain>
    </source>
</reference>
<dbReference type="EMBL" id="CR382132">
    <property type="protein sequence ID" value="CAG78416.1"/>
    <property type="molecule type" value="Genomic_DNA"/>
</dbReference>
<keyword evidence="4 7" id="KW-1133">Transmembrane helix</keyword>
<feature type="transmembrane region" description="Helical" evidence="7">
    <location>
        <begin position="150"/>
        <end position="168"/>
    </location>
</feature>
<proteinExistence type="inferred from homology"/>
<feature type="transmembrane region" description="Helical" evidence="7">
    <location>
        <begin position="174"/>
        <end position="195"/>
    </location>
</feature>
<evidence type="ECO:0000256" key="7">
    <source>
        <dbReference type="SAM" id="Phobius"/>
    </source>
</evidence>
<dbReference type="FunFam" id="1.20.1250.20:FF:000534">
    <property type="entry name" value="Major facilitator superfamily domain-containing protein"/>
    <property type="match status" value="1"/>
</dbReference>
<dbReference type="RefSeq" id="XP_505607.3">
    <property type="nucleotide sequence ID" value="XM_505607.3"/>
</dbReference>
<comment type="subcellular location">
    <subcellularLocation>
        <location evidence="1">Membrane</location>
        <topology evidence="1">Multi-pass membrane protein</topology>
    </subcellularLocation>
</comment>
<dbReference type="VEuPathDB" id="FungiDB:YALI0_F19118g"/>
<evidence type="ECO:0000256" key="2">
    <source>
        <dbReference type="ARBA" id="ARBA00008335"/>
    </source>
</evidence>
<dbReference type="KEGG" id="yli:2907976"/>
<dbReference type="OrthoDB" id="2241241at2759"/>
<feature type="transmembrane region" description="Helical" evidence="7">
    <location>
        <begin position="356"/>
        <end position="376"/>
    </location>
</feature>
<feature type="transmembrane region" description="Helical" evidence="7">
    <location>
        <begin position="80"/>
        <end position="98"/>
    </location>
</feature>
<evidence type="ECO:0000256" key="3">
    <source>
        <dbReference type="ARBA" id="ARBA00022692"/>
    </source>
</evidence>
<feature type="transmembrane region" description="Helical" evidence="7">
    <location>
        <begin position="282"/>
        <end position="307"/>
    </location>
</feature>
<sequence length="648" mass="71589">MKWIGTFKNCLVGGSQQQTHDAEERGSTCGSNSVKAAPTETTLIKKIFNPTIVQQKDTCVDNALGGSQEMEQITSLWNKTDLWMAWASMLLVAVAVALEVQTVSVYSTFATSDFDQMSLLSALSVVKAVMYIATRPVMAKFADVLGRFESILMSVVLFTIGFIMLAASPNIGTYFAAHIFYVFGQVGIQFMEQVFAADTSDLKNRMFFVILPNICYLFVPWCSAPITNAIIKHSTWHWGYGMWCIIVPVVSIPVLTIMFRHKMKARALGMQCGKSVRNMKETLLQFDLVGLILFTGGLCLLFLAVTLVKSSKSWTQPHVLPMIIIGPILLLLFPIWEKTYPKYPFLPFSAMKDRTLITGCIFVGLYSLAFYIYYPYYYPWLLVCKGLSVTAATNTSVTFTVASTAASIGAAALIRYTKRIKPIIVAGGFVYILGLGLTYHYRQPDHSLAQFIAAQAVEGVGSGMLQSPTLVLIQSVVNHNQVVSATAIFYSSISVGTVIGDAISGSMYRQSYPKQLTEYAPFLSEADIHKMVNDVRAPLKYAWGSPERVAVIEAFNHVYRKMLYGPLVVAGVMILISFTMPNVDLDELEQRVKGVVFGKSDKPADGEKNPVSNQCPCDILPTDNSSQDGDFEKSESVVSKTIHNEQKI</sequence>
<accession>Q6C155</accession>
<feature type="transmembrane region" description="Helical" evidence="7">
    <location>
        <begin position="319"/>
        <end position="336"/>
    </location>
</feature>
<dbReference type="GO" id="GO:0005886">
    <property type="term" value="C:plasma membrane"/>
    <property type="evidence" value="ECO:0000318"/>
    <property type="project" value="GO_Central"/>
</dbReference>
<gene>
    <name evidence="8" type="ORF">YALI0_F19118g</name>
</gene>
<dbReference type="Proteomes" id="UP000001300">
    <property type="component" value="Chromosome F"/>
</dbReference>
<dbReference type="PANTHER" id="PTHR23501:SF87">
    <property type="entry name" value="SIDEROPHORE IRON TRANSPORTER 2"/>
    <property type="match status" value="1"/>
</dbReference>
<dbReference type="FunCoup" id="Q6C155">
    <property type="interactions" value="65"/>
</dbReference>
<dbReference type="Pfam" id="PF07690">
    <property type="entry name" value="MFS_1"/>
    <property type="match status" value="1"/>
</dbReference>
<keyword evidence="5 7" id="KW-0472">Membrane</keyword>
<protein>
    <submittedName>
        <fullName evidence="8">YALI0F19118p</fullName>
    </submittedName>
</protein>
<evidence type="ECO:0000256" key="5">
    <source>
        <dbReference type="ARBA" id="ARBA00023136"/>
    </source>
</evidence>
<evidence type="ECO:0000256" key="6">
    <source>
        <dbReference type="SAM" id="MobiDB-lite"/>
    </source>
</evidence>
<dbReference type="GO" id="GO:0015343">
    <property type="term" value="F:siderophore-iron transmembrane transporter activity"/>
    <property type="evidence" value="ECO:0000318"/>
    <property type="project" value="GO_Central"/>
</dbReference>
<dbReference type="HOGENOM" id="CLU_012970_2_0_1"/>
<evidence type="ECO:0000256" key="4">
    <source>
        <dbReference type="ARBA" id="ARBA00022989"/>
    </source>
</evidence>
<feature type="transmembrane region" description="Helical" evidence="7">
    <location>
        <begin position="423"/>
        <end position="441"/>
    </location>
</feature>
<dbReference type="SUPFAM" id="SSF103473">
    <property type="entry name" value="MFS general substrate transporter"/>
    <property type="match status" value="1"/>
</dbReference>
<keyword evidence="9" id="KW-1185">Reference proteome</keyword>
<keyword evidence="3 7" id="KW-0812">Transmembrane</keyword>
<organism evidence="8 9">
    <name type="scientific">Yarrowia lipolytica (strain CLIB 122 / E 150)</name>
    <name type="common">Yeast</name>
    <name type="synonym">Candida lipolytica</name>
    <dbReference type="NCBI Taxonomy" id="284591"/>
    <lineage>
        <taxon>Eukaryota</taxon>
        <taxon>Fungi</taxon>
        <taxon>Dikarya</taxon>
        <taxon>Ascomycota</taxon>
        <taxon>Saccharomycotina</taxon>
        <taxon>Dipodascomycetes</taxon>
        <taxon>Dipodascales</taxon>
        <taxon>Dipodascales incertae sedis</taxon>
        <taxon>Yarrowia</taxon>
    </lineage>
</organism>
<dbReference type="FunFam" id="1.20.1250.20:FF:000617">
    <property type="entry name" value="YALI0F19118p"/>
    <property type="match status" value="1"/>
</dbReference>
<feature type="transmembrane region" description="Helical" evidence="7">
    <location>
        <begin position="207"/>
        <end position="226"/>
    </location>
</feature>
<dbReference type="Gene3D" id="1.20.1250.20">
    <property type="entry name" value="MFS general substrate transporter like domains"/>
    <property type="match status" value="2"/>
</dbReference>
<dbReference type="AlphaFoldDB" id="Q6C155"/>
<name>Q6C155_YARLI</name>
<feature type="transmembrane region" description="Helical" evidence="7">
    <location>
        <begin position="118"/>
        <end position="138"/>
    </location>
</feature>
<feature type="transmembrane region" description="Helical" evidence="7">
    <location>
        <begin position="396"/>
        <end position="416"/>
    </location>
</feature>
<dbReference type="PANTHER" id="PTHR23501">
    <property type="entry name" value="MAJOR FACILITATOR SUPERFAMILY"/>
    <property type="match status" value="1"/>
</dbReference>